<feature type="region of interest" description="Disordered" evidence="7">
    <location>
        <begin position="29"/>
        <end position="80"/>
    </location>
</feature>
<evidence type="ECO:0000256" key="7">
    <source>
        <dbReference type="SAM" id="MobiDB-lite"/>
    </source>
</evidence>
<dbReference type="EMBL" id="CALNXK010000055">
    <property type="protein sequence ID" value="CAH3134959.1"/>
    <property type="molecule type" value="Genomic_DNA"/>
</dbReference>
<evidence type="ECO:0000313" key="10">
    <source>
        <dbReference type="Proteomes" id="UP001159405"/>
    </source>
</evidence>
<dbReference type="SMART" id="SM00301">
    <property type="entry name" value="DM"/>
    <property type="match status" value="1"/>
</dbReference>
<dbReference type="SUPFAM" id="SSF82927">
    <property type="entry name" value="Cysteine-rich DNA binding domain, (DM domain)"/>
    <property type="match status" value="1"/>
</dbReference>
<reference evidence="9 10" key="1">
    <citation type="submission" date="2022-05" db="EMBL/GenBank/DDBJ databases">
        <authorList>
            <consortium name="Genoscope - CEA"/>
            <person name="William W."/>
        </authorList>
    </citation>
    <scope>NUCLEOTIDE SEQUENCE [LARGE SCALE GENOMIC DNA]</scope>
</reference>
<feature type="non-terminal residue" evidence="9">
    <location>
        <position position="1"/>
    </location>
</feature>
<dbReference type="PANTHER" id="PTHR12322:SF116">
    <property type="entry name" value="DOUBLESEX-MAB RELATED 99B"/>
    <property type="match status" value="1"/>
</dbReference>
<evidence type="ECO:0000256" key="2">
    <source>
        <dbReference type="ARBA" id="ARBA00022723"/>
    </source>
</evidence>
<dbReference type="PROSITE" id="PS40000">
    <property type="entry name" value="DM_1"/>
    <property type="match status" value="1"/>
</dbReference>
<evidence type="ECO:0000256" key="6">
    <source>
        <dbReference type="PROSITE-ProRule" id="PRU00070"/>
    </source>
</evidence>
<accession>A0ABN8P5Y6</accession>
<organism evidence="9 10">
    <name type="scientific">Porites lobata</name>
    <dbReference type="NCBI Taxonomy" id="104759"/>
    <lineage>
        <taxon>Eukaryota</taxon>
        <taxon>Metazoa</taxon>
        <taxon>Cnidaria</taxon>
        <taxon>Anthozoa</taxon>
        <taxon>Hexacorallia</taxon>
        <taxon>Scleractinia</taxon>
        <taxon>Fungiina</taxon>
        <taxon>Poritidae</taxon>
        <taxon>Porites</taxon>
    </lineage>
</organism>
<evidence type="ECO:0000313" key="9">
    <source>
        <dbReference type="EMBL" id="CAH3134959.1"/>
    </source>
</evidence>
<sequence>LYNDPIFYNTSNWALKDTGNQPRRYVHRPSAASEMSFSQGGSSLTTSSSTVATANNASGKQAQAQSQTAQSSEKKRTPKCARCRNHGFDSILKGHKGFCRWRDCLCPKCLLIAERQRVLAAQVALRRQQMQEQRSPLPPGDVFTAMTRMGNESQNPSRSPSPVSTTTEATEIKKEVSSPVRESCPESIPVTNSFTEHYHHQFLGNSHKEIHAECTCSAFRPFPGVLPHHFQGLKRKLPNEVGTEATLLYNQAPLLGEVQEKRRRFSTEYEPADKSTLLHFPGQRRPSAIELLIRIFPKIKVSILQLVLHSCGGDLVQAIEEVLTRYKSEATNVFMGVPNGWNRPVQELREFHHPALRADGFKFARGPESFLGSPKSAFTPISTLPKAHFINTSSSNVPFAQEAGRSKENFPMSFLLDSRISSSLTRPDHTAISLHKAKDSESISDSAEVLKTTSEAREAASARTEKEN</sequence>
<feature type="DNA-binding region" description="DM" evidence="6">
    <location>
        <begin position="80"/>
        <end position="127"/>
    </location>
</feature>
<dbReference type="Proteomes" id="UP001159405">
    <property type="component" value="Unassembled WGS sequence"/>
</dbReference>
<dbReference type="SUPFAM" id="SSF46934">
    <property type="entry name" value="UBA-like"/>
    <property type="match status" value="1"/>
</dbReference>
<feature type="region of interest" description="Disordered" evidence="7">
    <location>
        <begin position="149"/>
        <end position="186"/>
    </location>
</feature>
<keyword evidence="3 6" id="KW-0862">Zinc</keyword>
<evidence type="ECO:0000256" key="1">
    <source>
        <dbReference type="ARBA" id="ARBA00006834"/>
    </source>
</evidence>
<evidence type="ECO:0000256" key="4">
    <source>
        <dbReference type="ARBA" id="ARBA00023125"/>
    </source>
</evidence>
<dbReference type="Gene3D" id="4.10.1040.10">
    <property type="entry name" value="DM DNA-binding domain"/>
    <property type="match status" value="1"/>
</dbReference>
<dbReference type="InterPro" id="IPR009060">
    <property type="entry name" value="UBA-like_sf"/>
</dbReference>
<feature type="region of interest" description="Disordered" evidence="7">
    <location>
        <begin position="435"/>
        <end position="468"/>
    </location>
</feature>
<evidence type="ECO:0000256" key="3">
    <source>
        <dbReference type="ARBA" id="ARBA00022833"/>
    </source>
</evidence>
<keyword evidence="4 6" id="KW-0238">DNA-binding</keyword>
<dbReference type="Pfam" id="PF00751">
    <property type="entry name" value="DM"/>
    <property type="match status" value="1"/>
</dbReference>
<keyword evidence="2 6" id="KW-0479">Metal-binding</keyword>
<dbReference type="InterPro" id="IPR005173">
    <property type="entry name" value="DMA"/>
</dbReference>
<protein>
    <recommendedName>
        <fullName evidence="8">DM domain-containing protein</fullName>
    </recommendedName>
</protein>
<feature type="domain" description="DM" evidence="8">
    <location>
        <begin position="80"/>
        <end position="127"/>
    </location>
</feature>
<dbReference type="InterPro" id="IPR026607">
    <property type="entry name" value="DMRT"/>
</dbReference>
<name>A0ABN8P5Y6_9CNID</name>
<dbReference type="CDD" id="cd14370">
    <property type="entry name" value="CUE_DMA"/>
    <property type="match status" value="1"/>
</dbReference>
<feature type="compositionally biased region" description="Low complexity" evidence="7">
    <location>
        <begin position="36"/>
        <end position="71"/>
    </location>
</feature>
<evidence type="ECO:0000256" key="5">
    <source>
        <dbReference type="ARBA" id="ARBA00023242"/>
    </source>
</evidence>
<dbReference type="InterPro" id="IPR001275">
    <property type="entry name" value="DM_DNA-bd"/>
</dbReference>
<proteinExistence type="inferred from homology"/>
<keyword evidence="10" id="KW-1185">Reference proteome</keyword>
<feature type="compositionally biased region" description="Low complexity" evidence="7">
    <location>
        <begin position="156"/>
        <end position="167"/>
    </location>
</feature>
<keyword evidence="5 6" id="KW-0539">Nucleus</keyword>
<feature type="compositionally biased region" description="Basic and acidic residues" evidence="7">
    <location>
        <begin position="454"/>
        <end position="468"/>
    </location>
</feature>
<dbReference type="InterPro" id="IPR036407">
    <property type="entry name" value="DM_DNA-bd_sf"/>
</dbReference>
<comment type="similarity">
    <text evidence="1">Belongs to the DMRT family.</text>
</comment>
<comment type="subcellular location">
    <subcellularLocation>
        <location evidence="6">Nucleus</location>
    </subcellularLocation>
</comment>
<evidence type="ECO:0000259" key="8">
    <source>
        <dbReference type="PROSITE" id="PS50809"/>
    </source>
</evidence>
<dbReference type="PROSITE" id="PS50809">
    <property type="entry name" value="DM_2"/>
    <property type="match status" value="1"/>
</dbReference>
<comment type="caution">
    <text evidence="9">The sequence shown here is derived from an EMBL/GenBank/DDBJ whole genome shotgun (WGS) entry which is preliminary data.</text>
</comment>
<dbReference type="PANTHER" id="PTHR12322">
    <property type="entry name" value="DOUBLESEX AND MAB-3 RELATED TRANSCRIPTION FACTOR DMRT"/>
    <property type="match status" value="1"/>
</dbReference>
<gene>
    <name evidence="9" type="ORF">PLOB_00037688</name>
</gene>
<dbReference type="Pfam" id="PF03474">
    <property type="entry name" value="DMA"/>
    <property type="match status" value="1"/>
</dbReference>